<evidence type="ECO:0000313" key="3">
    <source>
        <dbReference type="Proteomes" id="UP001302719"/>
    </source>
</evidence>
<proteinExistence type="predicted"/>
<name>A0AA96G8J8_9BACT</name>
<reference evidence="2 3" key="1">
    <citation type="submission" date="2023-01" db="EMBL/GenBank/DDBJ databases">
        <title>Cultivation and genomic characterization of new, ubiquitous marine nitrite-oxidizing bacteria from the Nitrospirales.</title>
        <authorList>
            <person name="Mueller A.J."/>
            <person name="Daebeler A."/>
            <person name="Herbold C.W."/>
            <person name="Kirkegaard R.H."/>
            <person name="Daims H."/>
        </authorList>
    </citation>
    <scope>NUCLEOTIDE SEQUENCE [LARGE SCALE GENOMIC DNA]</scope>
    <source>
        <strain evidence="2 3">VA</strain>
    </source>
</reference>
<evidence type="ECO:0000259" key="1">
    <source>
        <dbReference type="Pfam" id="PF14371"/>
    </source>
</evidence>
<dbReference type="Proteomes" id="UP001302719">
    <property type="component" value="Chromosome"/>
</dbReference>
<accession>A0AA96G8J8</accession>
<dbReference type="KEGG" id="nall:PP769_15630"/>
<dbReference type="InterPro" id="IPR025524">
    <property type="entry name" value="DUF4412"/>
</dbReference>
<protein>
    <submittedName>
        <fullName evidence="2">DUF4412 domain-containing protein</fullName>
    </submittedName>
</protein>
<gene>
    <name evidence="2" type="ORF">PP769_15630</name>
</gene>
<feature type="domain" description="DUF4412" evidence="1">
    <location>
        <begin position="130"/>
        <end position="261"/>
    </location>
</feature>
<dbReference type="EMBL" id="CP116967">
    <property type="protein sequence ID" value="WNM57384.1"/>
    <property type="molecule type" value="Genomic_DNA"/>
</dbReference>
<organism evidence="2 3">
    <name type="scientific">Candidatus Nitrospira allomarina</name>
    <dbReference type="NCBI Taxonomy" id="3020900"/>
    <lineage>
        <taxon>Bacteria</taxon>
        <taxon>Pseudomonadati</taxon>
        <taxon>Nitrospirota</taxon>
        <taxon>Nitrospiria</taxon>
        <taxon>Nitrospirales</taxon>
        <taxon>Nitrospiraceae</taxon>
        <taxon>Nitrospira</taxon>
    </lineage>
</organism>
<sequence>MVKVLGLVGGLVLGIQTTVCAGVVFHVETIFPNRTAVPSRTDAMTVDGKNLKMTLNDAGTSQSTVIYRGDREEILLINHGDHTWRAMDKATMVSLGQQINPALEKMQEMLKNMPPERRAMMEKMFAGQGINPAMLGGKVEMQVKKTGERQTINGYPCVKYETWRENEKVAEHCVSDWKQVPGSQEARGVFQDMAAFSQEVWQGAFKGGGGPASFFESLGKIEGYPVFTRIFSNGTIVTESRLTGVEEKSVEAKEFDPPNDYVKKEFLPKNLSSPMGQ</sequence>
<dbReference type="Pfam" id="PF14371">
    <property type="entry name" value="DUF4412"/>
    <property type="match status" value="1"/>
</dbReference>
<dbReference type="AlphaFoldDB" id="A0AA96G8J8"/>
<dbReference type="RefSeq" id="WP_312641794.1">
    <property type="nucleotide sequence ID" value="NZ_CP116967.1"/>
</dbReference>
<evidence type="ECO:0000313" key="2">
    <source>
        <dbReference type="EMBL" id="WNM57384.1"/>
    </source>
</evidence>
<keyword evidence="3" id="KW-1185">Reference proteome</keyword>